<feature type="transmembrane region" description="Helical" evidence="1">
    <location>
        <begin position="23"/>
        <end position="44"/>
    </location>
</feature>
<keyword evidence="1" id="KW-0472">Membrane</keyword>
<evidence type="ECO:0000313" key="4">
    <source>
        <dbReference type="Proteomes" id="UP001595621"/>
    </source>
</evidence>
<organism evidence="3 4">
    <name type="scientific">Shewanella submarina</name>
    <dbReference type="NCBI Taxonomy" id="2016376"/>
    <lineage>
        <taxon>Bacteria</taxon>
        <taxon>Pseudomonadati</taxon>
        <taxon>Pseudomonadota</taxon>
        <taxon>Gammaproteobacteria</taxon>
        <taxon>Alteromonadales</taxon>
        <taxon>Shewanellaceae</taxon>
        <taxon>Shewanella</taxon>
    </lineage>
</organism>
<gene>
    <name evidence="3" type="ORF">ACFOE0_14720</name>
</gene>
<protein>
    <submittedName>
        <fullName evidence="3">TransglutaminaseTgpA domain-containing protein</fullName>
    </submittedName>
</protein>
<dbReference type="InterPro" id="IPR021878">
    <property type="entry name" value="TgpA_N"/>
</dbReference>
<dbReference type="Gene3D" id="3.10.620.30">
    <property type="match status" value="1"/>
</dbReference>
<keyword evidence="1" id="KW-1133">Transmembrane helix</keyword>
<feature type="transmembrane region" description="Helical" evidence="1">
    <location>
        <begin position="122"/>
        <end position="139"/>
    </location>
</feature>
<dbReference type="InterPro" id="IPR038765">
    <property type="entry name" value="Papain-like_cys_pep_sf"/>
</dbReference>
<dbReference type="PANTHER" id="PTHR42736">
    <property type="entry name" value="PROTEIN-GLUTAMINE GAMMA-GLUTAMYLTRANSFERASE"/>
    <property type="match status" value="1"/>
</dbReference>
<dbReference type="EMBL" id="JBHRTD010000017">
    <property type="protein sequence ID" value="MFC3139426.1"/>
    <property type="molecule type" value="Genomic_DNA"/>
</dbReference>
<accession>A0ABV7GFZ7</accession>
<dbReference type="Proteomes" id="UP001595621">
    <property type="component" value="Unassembled WGS sequence"/>
</dbReference>
<dbReference type="SMART" id="SM00460">
    <property type="entry name" value="TGc"/>
    <property type="match status" value="1"/>
</dbReference>
<feature type="transmembrane region" description="Helical" evidence="1">
    <location>
        <begin position="145"/>
        <end position="164"/>
    </location>
</feature>
<proteinExistence type="predicted"/>
<dbReference type="InterPro" id="IPR002931">
    <property type="entry name" value="Transglutaminase-like"/>
</dbReference>
<feature type="transmembrane region" description="Helical" evidence="1">
    <location>
        <begin position="571"/>
        <end position="595"/>
    </location>
</feature>
<feature type="transmembrane region" description="Helical" evidence="1">
    <location>
        <begin position="176"/>
        <end position="196"/>
    </location>
</feature>
<dbReference type="SUPFAM" id="SSF54001">
    <property type="entry name" value="Cysteine proteinases"/>
    <property type="match status" value="1"/>
</dbReference>
<comment type="caution">
    <text evidence="3">The sequence shown here is derived from an EMBL/GenBank/DDBJ whole genome shotgun (WGS) entry which is preliminary data.</text>
</comment>
<evidence type="ECO:0000259" key="2">
    <source>
        <dbReference type="SMART" id="SM00460"/>
    </source>
</evidence>
<keyword evidence="1" id="KW-0812">Transmembrane</keyword>
<dbReference type="InterPro" id="IPR052901">
    <property type="entry name" value="Bact_TGase-like"/>
</dbReference>
<reference evidence="4" key="1">
    <citation type="journal article" date="2019" name="Int. J. Syst. Evol. Microbiol.">
        <title>The Global Catalogue of Microorganisms (GCM) 10K type strain sequencing project: providing services to taxonomists for standard genome sequencing and annotation.</title>
        <authorList>
            <consortium name="The Broad Institute Genomics Platform"/>
            <consortium name="The Broad Institute Genome Sequencing Center for Infectious Disease"/>
            <person name="Wu L."/>
            <person name="Ma J."/>
        </authorList>
    </citation>
    <scope>NUCLEOTIDE SEQUENCE [LARGE SCALE GENOMIC DNA]</scope>
    <source>
        <strain evidence="4">KCTC 52277</strain>
    </source>
</reference>
<evidence type="ECO:0000256" key="1">
    <source>
        <dbReference type="SAM" id="Phobius"/>
    </source>
</evidence>
<keyword evidence="4" id="KW-1185">Reference proteome</keyword>
<feature type="transmembrane region" description="Helical" evidence="1">
    <location>
        <begin position="75"/>
        <end position="92"/>
    </location>
</feature>
<sequence>MLSFSLPWKNKDRIPVDKSPQALIPRITSFWLLIINVAVLTPLYDELTPWTLAICAICFVWRIGIFLGKVAKPPRLLVSILAMASAATLLLITGQLGTLSALINLLILGYALKYIEMRQRRDVKTIILVGYFLVALAFVDNQSILNTLHLAVVTIINTGGLVSLYQGKTRPLDPLLGSASITLLSLPLAGLLFLVLPRFSPLWMVPDTDSATTGLSDSVRPGDISNLTRSAELAFRVTFQGPVPSNDRLYWRALVMDTYDGKEWRQNPRVKALQNNAPNIPNQRPRPMGGSYGYQVIAEPSGTHWLFSLDLGYSESRGVVNISNSRLFALRRIEQQFGYDVTSYPNAIRDPMLSALERHTNLTLPPDINPRARAYGQQLREAFPDPAQRMQAMMERFAQEPFYYTLKPPRIGSNQVDDFLFDNRSGFCVHYASAMVVVARASGLPARMVNGYQGGEYNAAAGYMSIYQYMAHAWVEVWIPSEGWVTFDPTAMVAPERVLDGFDAVFKPEDSYLLDNPLSSLRLKNWPLLNELRMQLASLDYYWSVWVLGFNANKQRQLFRELLGQASTERIGLFMLGGIICVLMLIAWYTGLLSLPKRRDKLQRKYHKLLHALKRLGVNLNISDGPRTVAHKVSRFNPNWQESITSLANEFEQLEFNPALTDRQRKEMRKHCLQQIERLLILVTLQRTTPTLMGELPLKQGK</sequence>
<dbReference type="RefSeq" id="WP_248937180.1">
    <property type="nucleotide sequence ID" value="NZ_JAKILF010000007.1"/>
</dbReference>
<dbReference type="Pfam" id="PF01841">
    <property type="entry name" value="Transglut_core"/>
    <property type="match status" value="1"/>
</dbReference>
<dbReference type="PANTHER" id="PTHR42736:SF1">
    <property type="entry name" value="PROTEIN-GLUTAMINE GAMMA-GLUTAMYLTRANSFERASE"/>
    <property type="match status" value="1"/>
</dbReference>
<feature type="transmembrane region" description="Helical" evidence="1">
    <location>
        <begin position="50"/>
        <end position="68"/>
    </location>
</feature>
<evidence type="ECO:0000313" key="3">
    <source>
        <dbReference type="EMBL" id="MFC3139426.1"/>
    </source>
</evidence>
<feature type="domain" description="Transglutaminase-like" evidence="2">
    <location>
        <begin position="420"/>
        <end position="491"/>
    </location>
</feature>
<name>A0ABV7GFZ7_9GAMM</name>
<dbReference type="Pfam" id="PF11992">
    <property type="entry name" value="TgpA_N"/>
    <property type="match status" value="1"/>
</dbReference>